<feature type="region of interest" description="Disordered" evidence="1">
    <location>
        <begin position="1"/>
        <end position="27"/>
    </location>
</feature>
<name>A0A9D4LNA5_DREPO</name>
<sequence>MLKLAQTNQPTNQPTNRPTDQQTNQQTGQTQYIKLLTKFGKNILPPDGNVFQLTFFVQDIIGTILVTKFHEDQTINLASSVNKEKCTASWCPYTIWTNLLTNVNKRKNAPPPGGHVFQSTQTIFKLVKDIIRMNLLTKKNAPPPDIIGTNFQTKFHDDQKINVASRVLTGKNDPLPSGHVFQTTGIIF</sequence>
<reference evidence="2" key="2">
    <citation type="submission" date="2020-11" db="EMBL/GenBank/DDBJ databases">
        <authorList>
            <person name="McCartney M.A."/>
            <person name="Auch B."/>
            <person name="Kono T."/>
            <person name="Mallez S."/>
            <person name="Becker A."/>
            <person name="Gohl D.M."/>
            <person name="Silverstein K.A.T."/>
            <person name="Koren S."/>
            <person name="Bechman K.B."/>
            <person name="Herman A."/>
            <person name="Abrahante J.E."/>
            <person name="Garbe J."/>
        </authorList>
    </citation>
    <scope>NUCLEOTIDE SEQUENCE</scope>
    <source>
        <strain evidence="2">Duluth1</strain>
        <tissue evidence="2">Whole animal</tissue>
    </source>
</reference>
<dbReference type="EMBL" id="JAIWYP010000002">
    <property type="protein sequence ID" value="KAH3861950.1"/>
    <property type="molecule type" value="Genomic_DNA"/>
</dbReference>
<reference evidence="2" key="1">
    <citation type="journal article" date="2019" name="bioRxiv">
        <title>The Genome of the Zebra Mussel, Dreissena polymorpha: A Resource for Invasive Species Research.</title>
        <authorList>
            <person name="McCartney M.A."/>
            <person name="Auch B."/>
            <person name="Kono T."/>
            <person name="Mallez S."/>
            <person name="Zhang Y."/>
            <person name="Obille A."/>
            <person name="Becker A."/>
            <person name="Abrahante J.E."/>
            <person name="Garbe J."/>
            <person name="Badalamenti J.P."/>
            <person name="Herman A."/>
            <person name="Mangelson H."/>
            <person name="Liachko I."/>
            <person name="Sullivan S."/>
            <person name="Sone E.D."/>
            <person name="Koren S."/>
            <person name="Silverstein K.A.T."/>
            <person name="Beckman K.B."/>
            <person name="Gohl D.M."/>
        </authorList>
    </citation>
    <scope>NUCLEOTIDE SEQUENCE</scope>
    <source>
        <strain evidence="2">Duluth1</strain>
        <tissue evidence="2">Whole animal</tissue>
    </source>
</reference>
<accession>A0A9D4LNA5</accession>
<organism evidence="2 3">
    <name type="scientific">Dreissena polymorpha</name>
    <name type="common">Zebra mussel</name>
    <name type="synonym">Mytilus polymorpha</name>
    <dbReference type="NCBI Taxonomy" id="45954"/>
    <lineage>
        <taxon>Eukaryota</taxon>
        <taxon>Metazoa</taxon>
        <taxon>Spiralia</taxon>
        <taxon>Lophotrochozoa</taxon>
        <taxon>Mollusca</taxon>
        <taxon>Bivalvia</taxon>
        <taxon>Autobranchia</taxon>
        <taxon>Heteroconchia</taxon>
        <taxon>Euheterodonta</taxon>
        <taxon>Imparidentia</taxon>
        <taxon>Neoheterodontei</taxon>
        <taxon>Myida</taxon>
        <taxon>Dreissenoidea</taxon>
        <taxon>Dreissenidae</taxon>
        <taxon>Dreissena</taxon>
    </lineage>
</organism>
<proteinExistence type="predicted"/>
<evidence type="ECO:0000313" key="2">
    <source>
        <dbReference type="EMBL" id="KAH3861950.1"/>
    </source>
</evidence>
<evidence type="ECO:0000313" key="3">
    <source>
        <dbReference type="Proteomes" id="UP000828390"/>
    </source>
</evidence>
<evidence type="ECO:0000256" key="1">
    <source>
        <dbReference type="SAM" id="MobiDB-lite"/>
    </source>
</evidence>
<keyword evidence="3" id="KW-1185">Reference proteome</keyword>
<feature type="compositionally biased region" description="Polar residues" evidence="1">
    <location>
        <begin position="1"/>
        <end position="18"/>
    </location>
</feature>
<dbReference type="AlphaFoldDB" id="A0A9D4LNA5"/>
<dbReference type="Proteomes" id="UP000828390">
    <property type="component" value="Unassembled WGS sequence"/>
</dbReference>
<comment type="caution">
    <text evidence="2">The sequence shown here is derived from an EMBL/GenBank/DDBJ whole genome shotgun (WGS) entry which is preliminary data.</text>
</comment>
<gene>
    <name evidence="2" type="ORF">DPMN_024904</name>
</gene>
<protein>
    <submittedName>
        <fullName evidence="2">Uncharacterized protein</fullName>
    </submittedName>
</protein>